<comment type="caution">
    <text evidence="1">The sequence shown here is derived from an EMBL/GenBank/DDBJ whole genome shotgun (WGS) entry which is preliminary data.</text>
</comment>
<dbReference type="Proteomes" id="UP001159363">
    <property type="component" value="Chromosome 2"/>
</dbReference>
<feature type="non-terminal residue" evidence="1">
    <location>
        <position position="474"/>
    </location>
</feature>
<keyword evidence="2" id="KW-1185">Reference proteome</keyword>
<gene>
    <name evidence="1" type="ORF">PR048_006127</name>
</gene>
<evidence type="ECO:0000313" key="1">
    <source>
        <dbReference type="EMBL" id="KAJ8893529.1"/>
    </source>
</evidence>
<evidence type="ECO:0000313" key="2">
    <source>
        <dbReference type="Proteomes" id="UP001159363"/>
    </source>
</evidence>
<name>A0ABQ9IB69_9NEOP</name>
<proteinExistence type="predicted"/>
<accession>A0ABQ9IB69</accession>
<organism evidence="1 2">
    <name type="scientific">Dryococelus australis</name>
    <dbReference type="NCBI Taxonomy" id="614101"/>
    <lineage>
        <taxon>Eukaryota</taxon>
        <taxon>Metazoa</taxon>
        <taxon>Ecdysozoa</taxon>
        <taxon>Arthropoda</taxon>
        <taxon>Hexapoda</taxon>
        <taxon>Insecta</taxon>
        <taxon>Pterygota</taxon>
        <taxon>Neoptera</taxon>
        <taxon>Polyneoptera</taxon>
        <taxon>Phasmatodea</taxon>
        <taxon>Verophasmatodea</taxon>
        <taxon>Anareolatae</taxon>
        <taxon>Phasmatidae</taxon>
        <taxon>Eurycanthinae</taxon>
        <taxon>Dryococelus</taxon>
    </lineage>
</organism>
<dbReference type="EMBL" id="JARBHB010000002">
    <property type="protein sequence ID" value="KAJ8893529.1"/>
    <property type="molecule type" value="Genomic_DNA"/>
</dbReference>
<sequence length="474" mass="52946">MADYLSVASLSNFFSFNDLVIDETLSSTLYLPAVKLLACYQGVNRVQSPAGHSVFACGNRAGRWSASFFGDLPSPPPGPFIPAPLHTHIHDLISSQDLAVEIHSNLFTHSYLPSNQSRIWIYARAVRGGVHTVWRKLNLTASNPHVLRQRRTTALGEKQPHLLWRVHTVRSEHNLAASNRDVLRQRRTTALGEKQLHLLRRVHTTTRLSPRRTGLDSRWSDSPDLLTSELCRTMPLVEEFSRGVPASPALAILASLSHTQSPDTETAQIFTLHCSTLAKTEFLIFDAHFYRTFSLAQIPGWVTGFFPCGNRSGQCRWLRGFSQGPPVSPALSFRCCCKLTSITLIGIQDLDVKSRLNLFTHPLAQTYFDQAEEAFQIRKINTNLPEYASCYSGGQCSMSFNVTENRYCIEALWCIGQTTHLGEPGSIPGKVTPGFTHVRIVLDDAAGRRVFSRISRFPRPCIPAPLPTRLSRAR</sequence>
<protein>
    <submittedName>
        <fullName evidence="1">Uncharacterized protein</fullName>
    </submittedName>
</protein>
<reference evidence="1 2" key="1">
    <citation type="submission" date="2023-02" db="EMBL/GenBank/DDBJ databases">
        <title>LHISI_Scaffold_Assembly.</title>
        <authorList>
            <person name="Stuart O.P."/>
            <person name="Cleave R."/>
            <person name="Magrath M.J.L."/>
            <person name="Mikheyev A.S."/>
        </authorList>
    </citation>
    <scope>NUCLEOTIDE SEQUENCE [LARGE SCALE GENOMIC DNA]</scope>
    <source>
        <strain evidence="1">Daus_M_001</strain>
        <tissue evidence="1">Leg muscle</tissue>
    </source>
</reference>